<dbReference type="InterPro" id="IPR036291">
    <property type="entry name" value="NAD(P)-bd_dom_sf"/>
</dbReference>
<dbReference type="InterPro" id="IPR004104">
    <property type="entry name" value="Gfo/Idh/MocA-like_OxRdtase_C"/>
</dbReference>
<dbReference type="Gene3D" id="3.30.360.10">
    <property type="entry name" value="Dihydrodipicolinate Reductase, domain 2"/>
    <property type="match status" value="1"/>
</dbReference>
<gene>
    <name evidence="3" type="primary">wbpB_1</name>
    <name evidence="3" type="ORF">UC8_06010</name>
</gene>
<dbReference type="InterPro" id="IPR052515">
    <property type="entry name" value="Gfo/Idh/MocA_Oxidoreductase"/>
</dbReference>
<reference evidence="3 4" key="1">
    <citation type="submission" date="2019-08" db="EMBL/GenBank/DDBJ databases">
        <title>Deep-cultivation of Planctomycetes and their phenomic and genomic characterization uncovers novel biology.</title>
        <authorList>
            <person name="Wiegand S."/>
            <person name="Jogler M."/>
            <person name="Boedeker C."/>
            <person name="Pinto D."/>
            <person name="Vollmers J."/>
            <person name="Rivas-Marin E."/>
            <person name="Kohn T."/>
            <person name="Peeters S.H."/>
            <person name="Heuer A."/>
            <person name="Rast P."/>
            <person name="Oberbeckmann S."/>
            <person name="Bunk B."/>
            <person name="Jeske O."/>
            <person name="Meyerdierks A."/>
            <person name="Storesund J.E."/>
            <person name="Kallscheuer N."/>
            <person name="Luecker S."/>
            <person name="Lage O.M."/>
            <person name="Pohl T."/>
            <person name="Merkel B.J."/>
            <person name="Hornburger P."/>
            <person name="Mueller R.-W."/>
            <person name="Bruemmer F."/>
            <person name="Labrenz M."/>
            <person name="Spormann A.M."/>
            <person name="Op den Camp H."/>
            <person name="Overmann J."/>
            <person name="Amann R."/>
            <person name="Jetten M.S.M."/>
            <person name="Mascher T."/>
            <person name="Medema M.H."/>
            <person name="Devos D.P."/>
            <person name="Kaster A.-K."/>
            <person name="Ovreas L."/>
            <person name="Rohde M."/>
            <person name="Galperin M.Y."/>
            <person name="Jogler C."/>
        </authorList>
    </citation>
    <scope>NUCLEOTIDE SEQUENCE [LARGE SCALE GENOMIC DNA]</scope>
    <source>
        <strain evidence="3 4">UC8</strain>
    </source>
</reference>
<feature type="domain" description="Gfo/Idh/MocA-like oxidoreductase C-terminal" evidence="2">
    <location>
        <begin position="159"/>
        <end position="219"/>
    </location>
</feature>
<evidence type="ECO:0000313" key="4">
    <source>
        <dbReference type="Proteomes" id="UP000325286"/>
    </source>
</evidence>
<keyword evidence="3" id="KW-0560">Oxidoreductase</keyword>
<keyword evidence="4" id="KW-1185">Reference proteome</keyword>
<dbReference type="AlphaFoldDB" id="A0A5B9QXF6"/>
<organism evidence="3 4">
    <name type="scientific">Roseimaritima ulvae</name>
    <dbReference type="NCBI Taxonomy" id="980254"/>
    <lineage>
        <taxon>Bacteria</taxon>
        <taxon>Pseudomonadati</taxon>
        <taxon>Planctomycetota</taxon>
        <taxon>Planctomycetia</taxon>
        <taxon>Pirellulales</taxon>
        <taxon>Pirellulaceae</taxon>
        <taxon>Roseimaritima</taxon>
    </lineage>
</organism>
<name>A0A5B9QXF6_9BACT</name>
<evidence type="ECO:0000259" key="2">
    <source>
        <dbReference type="Pfam" id="PF02894"/>
    </source>
</evidence>
<proteinExistence type="predicted"/>
<dbReference type="PANTHER" id="PTHR43249:SF1">
    <property type="entry name" value="D-GLUCOSIDE 3-DEHYDROGENASE"/>
    <property type="match status" value="1"/>
</dbReference>
<dbReference type="EMBL" id="CP042914">
    <property type="protein sequence ID" value="QEG38643.1"/>
    <property type="molecule type" value="Genomic_DNA"/>
</dbReference>
<evidence type="ECO:0000313" key="3">
    <source>
        <dbReference type="EMBL" id="QEG38643.1"/>
    </source>
</evidence>
<dbReference type="Pfam" id="PF02894">
    <property type="entry name" value="GFO_IDH_MocA_C"/>
    <property type="match status" value="1"/>
</dbReference>
<dbReference type="GO" id="GO:0016491">
    <property type="term" value="F:oxidoreductase activity"/>
    <property type="evidence" value="ECO:0007669"/>
    <property type="project" value="UniProtKB-KW"/>
</dbReference>
<sequence>MTQQFALIGAAGFVAPKHMKAIRDTGNELIAAMDRNDSVGVIDSYAPEAAFFTEFERFDRFLEKRRREQGGEAIDYLAICSPNYLHDAHCRLALRVGAHAICEKPLVINPWNLDQLRELEQEYGKKVYSVLQLRLHPEVIALKEQVEASQRSDHEIELTYITRRGRWYHQSWKGNPELSGGLGMNIGVHFFDFLLWIFGSVQRSYLHLSQPDKLSGVLHLEKARIKWFLSIDHHDLPDEVQAAGGYAHRAIRVDGNEVDLSKGFTDLHTEVYRNILAGGGHGIDEAQRAIELIYQIRTSQTVPTGGAAHPFLSPKQSLRV</sequence>
<dbReference type="Gene3D" id="3.40.50.720">
    <property type="entry name" value="NAD(P)-binding Rossmann-like Domain"/>
    <property type="match status" value="1"/>
</dbReference>
<dbReference type="PANTHER" id="PTHR43249">
    <property type="entry name" value="UDP-N-ACETYL-2-AMINO-2-DEOXY-D-GLUCURONATE OXIDASE"/>
    <property type="match status" value="1"/>
</dbReference>
<dbReference type="GO" id="GO:0000166">
    <property type="term" value="F:nucleotide binding"/>
    <property type="evidence" value="ECO:0007669"/>
    <property type="project" value="InterPro"/>
</dbReference>
<dbReference type="Proteomes" id="UP000325286">
    <property type="component" value="Chromosome"/>
</dbReference>
<dbReference type="SUPFAM" id="SSF51735">
    <property type="entry name" value="NAD(P)-binding Rossmann-fold domains"/>
    <property type="match status" value="1"/>
</dbReference>
<dbReference type="InterPro" id="IPR000683">
    <property type="entry name" value="Gfo/Idh/MocA-like_OxRdtase_N"/>
</dbReference>
<dbReference type="Pfam" id="PF01408">
    <property type="entry name" value="GFO_IDH_MocA"/>
    <property type="match status" value="1"/>
</dbReference>
<protein>
    <submittedName>
        <fullName evidence="3">UDP-N-acetyl-2-amino-2-deoxy-D-glucuronate oxidase</fullName>
        <ecNumber evidence="3">1.1.1.335</ecNumber>
    </submittedName>
</protein>
<feature type="domain" description="Gfo/Idh/MocA-like oxidoreductase N-terminal" evidence="1">
    <location>
        <begin position="5"/>
        <end position="128"/>
    </location>
</feature>
<dbReference type="RefSeq" id="WP_238388981.1">
    <property type="nucleotide sequence ID" value="NZ_CP042914.1"/>
</dbReference>
<dbReference type="KEGG" id="rul:UC8_06010"/>
<evidence type="ECO:0000259" key="1">
    <source>
        <dbReference type="Pfam" id="PF01408"/>
    </source>
</evidence>
<dbReference type="SUPFAM" id="SSF55347">
    <property type="entry name" value="Glyceraldehyde-3-phosphate dehydrogenase-like, C-terminal domain"/>
    <property type="match status" value="1"/>
</dbReference>
<accession>A0A5B9QXF6</accession>
<dbReference type="EC" id="1.1.1.335" evidence="3"/>